<evidence type="ECO:0000256" key="1">
    <source>
        <dbReference type="ARBA" id="ARBA00010541"/>
    </source>
</evidence>
<dbReference type="AlphaFoldDB" id="A0A1J4MXF8"/>
<dbReference type="Gene3D" id="2.40.10.10">
    <property type="entry name" value="Trypsin-like serine proteases"/>
    <property type="match status" value="2"/>
</dbReference>
<dbReference type="PANTHER" id="PTHR43343">
    <property type="entry name" value="PEPTIDASE S12"/>
    <property type="match status" value="1"/>
</dbReference>
<dbReference type="Pfam" id="PF13180">
    <property type="entry name" value="PDZ_2"/>
    <property type="match status" value="1"/>
</dbReference>
<gene>
    <name evidence="7" type="ORF">UG56_025055</name>
</gene>
<dbReference type="EMBL" id="JZDQ02000048">
    <property type="protein sequence ID" value="OIJ24029.1"/>
    <property type="molecule type" value="Genomic_DNA"/>
</dbReference>
<evidence type="ECO:0000256" key="2">
    <source>
        <dbReference type="ARBA" id="ARBA00022670"/>
    </source>
</evidence>
<dbReference type="InterPro" id="IPR001940">
    <property type="entry name" value="Peptidase_S1C"/>
</dbReference>
<dbReference type="InterPro" id="IPR009003">
    <property type="entry name" value="Peptidase_S1_PA"/>
</dbReference>
<accession>A0A1J4MXF8</accession>
<dbReference type="InterPro" id="IPR001478">
    <property type="entry name" value="PDZ"/>
</dbReference>
<dbReference type="Pfam" id="PF13365">
    <property type="entry name" value="Trypsin_2"/>
    <property type="match status" value="1"/>
</dbReference>
<dbReference type="Gene3D" id="2.30.42.10">
    <property type="match status" value="1"/>
</dbReference>
<keyword evidence="8" id="KW-1185">Reference proteome</keyword>
<feature type="domain" description="PDZ" evidence="6">
    <location>
        <begin position="292"/>
        <end position="354"/>
    </location>
</feature>
<sequence length="376" mass="36740">QSLLAVAAIPLVAIPVATPALAATAIAASRTYVAEASPGQGTTETYGGEGYQGGIGGSGGRVDPYRQSLGTSTATVDSEPATEAESTGVVLVDTTVDYGTARGAGTGLTITDDGIVVTNHHVVEGATSITVTDPSTGETYAATVLGYDATHDVAVLQLEDASGLSTVATDRDPATQGEQVTSVGNAEGQGSLSAADGTVTDPSTAITVHDEDGTAADLTNLIETDADVVSGDSGGALLDEDGEVIGMNVAATSGSAEISGYAIPIDTVLDIAAQILAGQESGDVEIGGSAAALGVQVDTTSSTLVVGVVEDGAAEAAGIAEGSTITSVDGTAVASIDDITSVLAEHEPGDRIPVGWTDATGEAHAGTVTLGEGPVA</sequence>
<protein>
    <recommendedName>
        <fullName evidence="6">PDZ domain-containing protein</fullName>
    </recommendedName>
</protein>
<reference evidence="7" key="1">
    <citation type="submission" date="2016-10" db="EMBL/GenBank/DDBJ databases">
        <title>Draft Genome Sequence of Nocardioides luteus Strain BAFB, an Alkane-Degrading Bacterium Isolated from JP-7 Polluted Soil.</title>
        <authorList>
            <person name="Brown L."/>
            <person name="Ruiz O.N."/>
            <person name="Gunasekera T."/>
        </authorList>
    </citation>
    <scope>NUCLEOTIDE SEQUENCE [LARGE SCALE GENOMIC DNA]</scope>
    <source>
        <strain evidence="7">BAFB</strain>
    </source>
</reference>
<feature type="region of interest" description="Disordered" evidence="4">
    <location>
        <begin position="34"/>
        <end position="88"/>
    </location>
</feature>
<dbReference type="STRING" id="1844.UG56_025055"/>
<dbReference type="OrthoDB" id="73775at2"/>
<feature type="compositionally biased region" description="Gly residues" evidence="4">
    <location>
        <begin position="47"/>
        <end position="60"/>
    </location>
</feature>
<evidence type="ECO:0000256" key="4">
    <source>
        <dbReference type="SAM" id="MobiDB-lite"/>
    </source>
</evidence>
<dbReference type="InterPro" id="IPR051201">
    <property type="entry name" value="Chloro_Bact_Ser_Proteases"/>
</dbReference>
<dbReference type="GO" id="GO:0006508">
    <property type="term" value="P:proteolysis"/>
    <property type="evidence" value="ECO:0007669"/>
    <property type="project" value="UniProtKB-KW"/>
</dbReference>
<dbReference type="SUPFAM" id="SSF50494">
    <property type="entry name" value="Trypsin-like serine proteases"/>
    <property type="match status" value="1"/>
</dbReference>
<feature type="signal peptide" evidence="5">
    <location>
        <begin position="1"/>
        <end position="22"/>
    </location>
</feature>
<keyword evidence="3" id="KW-0378">Hydrolase</keyword>
<comment type="similarity">
    <text evidence="1">Belongs to the peptidase S1C family.</text>
</comment>
<dbReference type="PRINTS" id="PR00834">
    <property type="entry name" value="PROTEASES2C"/>
</dbReference>
<dbReference type="Proteomes" id="UP000033772">
    <property type="component" value="Unassembled WGS sequence"/>
</dbReference>
<dbReference type="SUPFAM" id="SSF50156">
    <property type="entry name" value="PDZ domain-like"/>
    <property type="match status" value="1"/>
</dbReference>
<name>A0A1J4MXF8_9ACTN</name>
<dbReference type="InterPro" id="IPR036034">
    <property type="entry name" value="PDZ_sf"/>
</dbReference>
<evidence type="ECO:0000256" key="3">
    <source>
        <dbReference type="ARBA" id="ARBA00022801"/>
    </source>
</evidence>
<feature type="region of interest" description="Disordered" evidence="4">
    <location>
        <begin position="168"/>
        <end position="201"/>
    </location>
</feature>
<keyword evidence="5" id="KW-0732">Signal</keyword>
<evidence type="ECO:0000256" key="5">
    <source>
        <dbReference type="SAM" id="SignalP"/>
    </source>
</evidence>
<evidence type="ECO:0000313" key="7">
    <source>
        <dbReference type="EMBL" id="OIJ24029.1"/>
    </source>
</evidence>
<proteinExistence type="inferred from homology"/>
<dbReference type="PANTHER" id="PTHR43343:SF3">
    <property type="entry name" value="PROTEASE DO-LIKE 8, CHLOROPLASTIC"/>
    <property type="match status" value="1"/>
</dbReference>
<dbReference type="GO" id="GO:0004252">
    <property type="term" value="F:serine-type endopeptidase activity"/>
    <property type="evidence" value="ECO:0007669"/>
    <property type="project" value="InterPro"/>
</dbReference>
<feature type="compositionally biased region" description="Polar residues" evidence="4">
    <location>
        <begin position="176"/>
        <end position="192"/>
    </location>
</feature>
<dbReference type="InterPro" id="IPR043504">
    <property type="entry name" value="Peptidase_S1_PA_chymotrypsin"/>
</dbReference>
<dbReference type="RefSeq" id="WP_071327319.1">
    <property type="nucleotide sequence ID" value="NZ_JZDQ02000048.1"/>
</dbReference>
<organism evidence="7 8">
    <name type="scientific">Nocardioides luteus</name>
    <dbReference type="NCBI Taxonomy" id="1844"/>
    <lineage>
        <taxon>Bacteria</taxon>
        <taxon>Bacillati</taxon>
        <taxon>Actinomycetota</taxon>
        <taxon>Actinomycetes</taxon>
        <taxon>Propionibacteriales</taxon>
        <taxon>Nocardioidaceae</taxon>
        <taxon>Nocardioides</taxon>
    </lineage>
</organism>
<feature type="chain" id="PRO_5009630342" description="PDZ domain-containing protein" evidence="5">
    <location>
        <begin position="23"/>
        <end position="376"/>
    </location>
</feature>
<comment type="caution">
    <text evidence="7">The sequence shown here is derived from an EMBL/GenBank/DDBJ whole genome shotgun (WGS) entry which is preliminary data.</text>
</comment>
<evidence type="ECO:0000259" key="6">
    <source>
        <dbReference type="Pfam" id="PF13180"/>
    </source>
</evidence>
<evidence type="ECO:0000313" key="8">
    <source>
        <dbReference type="Proteomes" id="UP000033772"/>
    </source>
</evidence>
<keyword evidence="2" id="KW-0645">Protease</keyword>
<feature type="non-terminal residue" evidence="7">
    <location>
        <position position="1"/>
    </location>
</feature>